<gene>
    <name evidence="2" type="ORF">MENT_LOCUS27468</name>
</gene>
<evidence type="ECO:0000313" key="3">
    <source>
        <dbReference type="Proteomes" id="UP000580250"/>
    </source>
</evidence>
<organism evidence="2 3">
    <name type="scientific">Meloidogyne enterolobii</name>
    <name type="common">Root-knot nematode worm</name>
    <name type="synonym">Meloidogyne mayaguensis</name>
    <dbReference type="NCBI Taxonomy" id="390850"/>
    <lineage>
        <taxon>Eukaryota</taxon>
        <taxon>Metazoa</taxon>
        <taxon>Ecdysozoa</taxon>
        <taxon>Nematoda</taxon>
        <taxon>Chromadorea</taxon>
        <taxon>Rhabditida</taxon>
        <taxon>Tylenchina</taxon>
        <taxon>Tylenchomorpha</taxon>
        <taxon>Tylenchoidea</taxon>
        <taxon>Meloidogynidae</taxon>
        <taxon>Meloidogyninae</taxon>
        <taxon>Meloidogyne</taxon>
    </lineage>
</organism>
<comment type="caution">
    <text evidence="2">The sequence shown here is derived from an EMBL/GenBank/DDBJ whole genome shotgun (WGS) entry which is preliminary data.</text>
</comment>
<evidence type="ECO:0000256" key="1">
    <source>
        <dbReference type="SAM" id="MobiDB-lite"/>
    </source>
</evidence>
<accession>A0A6V7VLC4</accession>
<dbReference type="AlphaFoldDB" id="A0A6V7VLC4"/>
<proteinExistence type="predicted"/>
<protein>
    <submittedName>
        <fullName evidence="2">Uncharacterized protein</fullName>
    </submittedName>
</protein>
<feature type="compositionally biased region" description="Basic and acidic residues" evidence="1">
    <location>
        <begin position="105"/>
        <end position="116"/>
    </location>
</feature>
<reference evidence="2 3" key="1">
    <citation type="submission" date="2020-08" db="EMBL/GenBank/DDBJ databases">
        <authorList>
            <person name="Koutsovoulos G."/>
            <person name="Danchin GJ E."/>
        </authorList>
    </citation>
    <scope>NUCLEOTIDE SEQUENCE [LARGE SCALE GENOMIC DNA]</scope>
</reference>
<dbReference type="EMBL" id="CAJEWN010000260">
    <property type="protein sequence ID" value="CAD2175727.1"/>
    <property type="molecule type" value="Genomic_DNA"/>
</dbReference>
<feature type="region of interest" description="Disordered" evidence="1">
    <location>
        <begin position="81"/>
        <end position="123"/>
    </location>
</feature>
<name>A0A6V7VLC4_MELEN</name>
<dbReference type="Proteomes" id="UP000580250">
    <property type="component" value="Unassembled WGS sequence"/>
</dbReference>
<sequence>MKVIDNIEKQYNNLIFAYNELYEEFTNIRQQIQAYDSVKSYYPDDPTILQQINELNTSLQNLENEKTKIIEDMAKIDKYFNEVPPVSHKQNRRTRGQGTSGQGTRSERTRGRRSGDHGSGSGN</sequence>
<evidence type="ECO:0000313" key="2">
    <source>
        <dbReference type="EMBL" id="CAD2175727.1"/>
    </source>
</evidence>